<reference evidence="3" key="1">
    <citation type="submission" date="2018-12" db="EMBL/GenBank/DDBJ databases">
        <authorList>
            <person name="Yazar S."/>
        </authorList>
    </citation>
    <scope>NUCLEOTIDE SEQUENCE [LARGE SCALE GENOMIC DNA]</scope>
</reference>
<dbReference type="PROSITE" id="PS50805">
    <property type="entry name" value="KRAB"/>
    <property type="match status" value="1"/>
</dbReference>
<dbReference type="SUPFAM" id="SSF109640">
    <property type="entry name" value="KRAB domain (Kruppel-associated box)"/>
    <property type="match status" value="1"/>
</dbReference>
<dbReference type="AlphaFoldDB" id="A0A4X2L3P3"/>
<dbReference type="CDD" id="cd07765">
    <property type="entry name" value="KRAB_A-box"/>
    <property type="match status" value="1"/>
</dbReference>
<keyword evidence="3" id="KW-1185">Reference proteome</keyword>
<dbReference type="GeneTree" id="ENSGT00950000182890"/>
<dbReference type="STRING" id="29139.ENSVURP00010019354"/>
<evidence type="ECO:0000313" key="3">
    <source>
        <dbReference type="Proteomes" id="UP000314987"/>
    </source>
</evidence>
<reference evidence="2" key="3">
    <citation type="submission" date="2025-09" db="UniProtKB">
        <authorList>
            <consortium name="Ensembl"/>
        </authorList>
    </citation>
    <scope>IDENTIFICATION</scope>
</reference>
<feature type="domain" description="KRAB" evidence="1">
    <location>
        <begin position="9"/>
        <end position="80"/>
    </location>
</feature>
<sequence>MCFLFQGSLTFRDVAVEFTQTEWRHLAPFQKELYRDVMLENYRNLVCLGLAVSKPDVISQLERREAPWTPGGIQRSGCPGEWVIVNCSSLGQSRKALVKLGTWMSPVGCPGPGRRAEIVWH</sequence>
<dbReference type="Pfam" id="PF01352">
    <property type="entry name" value="KRAB"/>
    <property type="match status" value="1"/>
</dbReference>
<dbReference type="InterPro" id="IPR001909">
    <property type="entry name" value="KRAB"/>
</dbReference>
<name>A0A4X2L3P3_VOMUR</name>
<dbReference type="SMART" id="SM00349">
    <property type="entry name" value="KRAB"/>
    <property type="match status" value="1"/>
</dbReference>
<dbReference type="PANTHER" id="PTHR23232:SF168">
    <property type="entry name" value="KRAB DOMAIN-CONTAINING PROTEIN"/>
    <property type="match status" value="1"/>
</dbReference>
<proteinExistence type="predicted"/>
<reference evidence="2" key="2">
    <citation type="submission" date="2025-08" db="UniProtKB">
        <authorList>
            <consortium name="Ensembl"/>
        </authorList>
    </citation>
    <scope>IDENTIFICATION</scope>
</reference>
<evidence type="ECO:0000259" key="1">
    <source>
        <dbReference type="PROSITE" id="PS50805"/>
    </source>
</evidence>
<organism evidence="2 3">
    <name type="scientific">Vombatus ursinus</name>
    <name type="common">Common wombat</name>
    <dbReference type="NCBI Taxonomy" id="29139"/>
    <lineage>
        <taxon>Eukaryota</taxon>
        <taxon>Metazoa</taxon>
        <taxon>Chordata</taxon>
        <taxon>Craniata</taxon>
        <taxon>Vertebrata</taxon>
        <taxon>Euteleostomi</taxon>
        <taxon>Mammalia</taxon>
        <taxon>Metatheria</taxon>
        <taxon>Diprotodontia</taxon>
        <taxon>Vombatidae</taxon>
        <taxon>Vombatus</taxon>
    </lineage>
</organism>
<accession>A0A4X2L3P3</accession>
<dbReference type="Proteomes" id="UP000314987">
    <property type="component" value="Unassembled WGS sequence"/>
</dbReference>
<dbReference type="InterPro" id="IPR050169">
    <property type="entry name" value="Krueppel_C2H2_ZnF"/>
</dbReference>
<dbReference type="InterPro" id="IPR036051">
    <property type="entry name" value="KRAB_dom_sf"/>
</dbReference>
<protein>
    <recommendedName>
        <fullName evidence="1">KRAB domain-containing protein</fullName>
    </recommendedName>
</protein>
<dbReference type="GO" id="GO:0006355">
    <property type="term" value="P:regulation of DNA-templated transcription"/>
    <property type="evidence" value="ECO:0007669"/>
    <property type="project" value="InterPro"/>
</dbReference>
<evidence type="ECO:0000313" key="2">
    <source>
        <dbReference type="Ensembl" id="ENSVURP00010019354.1"/>
    </source>
</evidence>
<dbReference type="Ensembl" id="ENSVURT00010022034.1">
    <property type="protein sequence ID" value="ENSVURP00010019354.1"/>
    <property type="gene ID" value="ENSVURG00010014783.1"/>
</dbReference>
<dbReference type="Gene3D" id="6.10.140.140">
    <property type="match status" value="1"/>
</dbReference>
<dbReference type="PANTHER" id="PTHR23232">
    <property type="entry name" value="KRAB DOMAIN C2H2 ZINC FINGER"/>
    <property type="match status" value="1"/>
</dbReference>